<accession>A0A561EMK6</accession>
<dbReference type="Proteomes" id="UP000318416">
    <property type="component" value="Unassembled WGS sequence"/>
</dbReference>
<keyword evidence="1" id="KW-1133">Transmembrane helix</keyword>
<feature type="transmembrane region" description="Helical" evidence="1">
    <location>
        <begin position="24"/>
        <end position="40"/>
    </location>
</feature>
<keyword evidence="1" id="KW-0472">Membrane</keyword>
<evidence type="ECO:0000313" key="3">
    <source>
        <dbReference type="Proteomes" id="UP000318416"/>
    </source>
</evidence>
<proteinExistence type="predicted"/>
<keyword evidence="1" id="KW-0812">Transmembrane</keyword>
<evidence type="ECO:0000256" key="1">
    <source>
        <dbReference type="SAM" id="Phobius"/>
    </source>
</evidence>
<comment type="caution">
    <text evidence="2">The sequence shown here is derived from an EMBL/GenBank/DDBJ whole genome shotgun (WGS) entry which is preliminary data.</text>
</comment>
<evidence type="ECO:0000313" key="2">
    <source>
        <dbReference type="EMBL" id="TWE16861.1"/>
    </source>
</evidence>
<dbReference type="AlphaFoldDB" id="A0A561EMK6"/>
<reference evidence="2 3" key="1">
    <citation type="submission" date="2019-06" db="EMBL/GenBank/DDBJ databases">
        <title>Sequencing the genomes of 1000 actinobacteria strains.</title>
        <authorList>
            <person name="Klenk H.-P."/>
        </authorList>
    </citation>
    <scope>NUCLEOTIDE SEQUENCE [LARGE SCALE GENOMIC DNA]</scope>
    <source>
        <strain evidence="2 3">DSM 41649</strain>
    </source>
</reference>
<gene>
    <name evidence="2" type="ORF">FB465_1854</name>
</gene>
<dbReference type="EMBL" id="VIVR01000001">
    <property type="protein sequence ID" value="TWE16861.1"/>
    <property type="molecule type" value="Genomic_DNA"/>
</dbReference>
<keyword evidence="3" id="KW-1185">Reference proteome</keyword>
<name>A0A561EMK6_9ACTN</name>
<protein>
    <recommendedName>
        <fullName evidence="4">Small hydrophobic membrane protein</fullName>
    </recommendedName>
</protein>
<evidence type="ECO:0008006" key="4">
    <source>
        <dbReference type="Google" id="ProtNLM"/>
    </source>
</evidence>
<sequence length="50" mass="5241">MLLVVLVAMGLLMGAAIHTSLPVFLAASAAIAAWLLLFGAREGLARVKRH</sequence>
<dbReference type="RefSeq" id="WP_170290533.1">
    <property type="nucleotide sequence ID" value="NZ_BAAABR010000036.1"/>
</dbReference>
<organism evidence="2 3">
    <name type="scientific">Kitasatospora atroaurantiaca</name>
    <dbReference type="NCBI Taxonomy" id="285545"/>
    <lineage>
        <taxon>Bacteria</taxon>
        <taxon>Bacillati</taxon>
        <taxon>Actinomycetota</taxon>
        <taxon>Actinomycetes</taxon>
        <taxon>Kitasatosporales</taxon>
        <taxon>Streptomycetaceae</taxon>
        <taxon>Kitasatospora</taxon>
    </lineage>
</organism>